<dbReference type="Gene3D" id="3.30.559.10">
    <property type="entry name" value="Chloramphenicol acetyltransferase-like domain"/>
    <property type="match status" value="1"/>
</dbReference>
<feature type="region of interest" description="Disordered" evidence="5">
    <location>
        <begin position="670"/>
        <end position="701"/>
    </location>
</feature>
<keyword evidence="8" id="KW-1185">Reference proteome</keyword>
<dbReference type="InParanoid" id="B3MNG9"/>
<feature type="region of interest" description="Disordered" evidence="5">
    <location>
        <begin position="774"/>
        <end position="910"/>
    </location>
</feature>
<feature type="region of interest" description="Disordered" evidence="5">
    <location>
        <begin position="922"/>
        <end position="965"/>
    </location>
</feature>
<evidence type="ECO:0000259" key="6">
    <source>
        <dbReference type="Pfam" id="PF00755"/>
    </source>
</evidence>
<dbReference type="FunFam" id="3.30.559.70:FF:000010">
    <property type="entry name" value="Carnitine O-Acetyl-Transferase, isoform B"/>
    <property type="match status" value="1"/>
</dbReference>
<feature type="compositionally biased region" description="Basic and acidic residues" evidence="5">
    <location>
        <begin position="1204"/>
        <end position="1222"/>
    </location>
</feature>
<feature type="region of interest" description="Disordered" evidence="5">
    <location>
        <begin position="1012"/>
        <end position="1226"/>
    </location>
</feature>
<feature type="compositionally biased region" description="Polar residues" evidence="5">
    <location>
        <begin position="812"/>
        <end position="823"/>
    </location>
</feature>
<feature type="compositionally biased region" description="Basic and acidic residues" evidence="5">
    <location>
        <begin position="777"/>
        <end position="811"/>
    </location>
</feature>
<evidence type="ECO:0000256" key="3">
    <source>
        <dbReference type="ARBA" id="ARBA00023315"/>
    </source>
</evidence>
<dbReference type="FunCoup" id="B3MNG9">
    <property type="interactions" value="88"/>
</dbReference>
<protein>
    <recommendedName>
        <fullName evidence="6">Choline/carnitine acyltransferase domain-containing protein</fullName>
    </recommendedName>
</protein>
<feature type="compositionally biased region" description="Polar residues" evidence="5">
    <location>
        <begin position="1075"/>
        <end position="1097"/>
    </location>
</feature>
<feature type="compositionally biased region" description="Polar residues" evidence="5">
    <location>
        <begin position="253"/>
        <end position="267"/>
    </location>
</feature>
<dbReference type="PANTHER" id="PTHR22589:SF103">
    <property type="entry name" value="CARNITINE O-ACETYL-TRANSFERASE, ISOFORM A-RELATED"/>
    <property type="match status" value="1"/>
</dbReference>
<dbReference type="KEGG" id="dan:6497047"/>
<feature type="active site" description="Proton acceptor" evidence="4">
    <location>
        <position position="1555"/>
    </location>
</feature>
<evidence type="ECO:0000256" key="4">
    <source>
        <dbReference type="PIRSR" id="PIRSR600542-1"/>
    </source>
</evidence>
<name>B3MNG9_DROAN</name>
<dbReference type="InterPro" id="IPR039551">
    <property type="entry name" value="Cho/carn_acyl_trans"/>
</dbReference>
<feature type="compositionally biased region" description="Low complexity" evidence="5">
    <location>
        <begin position="77"/>
        <end position="86"/>
    </location>
</feature>
<dbReference type="Pfam" id="PF00755">
    <property type="entry name" value="Carn_acyltransf"/>
    <property type="match status" value="1"/>
</dbReference>
<evidence type="ECO:0000313" key="8">
    <source>
        <dbReference type="Proteomes" id="UP000007801"/>
    </source>
</evidence>
<dbReference type="InterPro" id="IPR042231">
    <property type="entry name" value="Cho/carn_acyl_trans_2"/>
</dbReference>
<comment type="similarity">
    <text evidence="1">Belongs to the carnitine/choline acetyltransferase family.</text>
</comment>
<accession>B3MNG9</accession>
<feature type="compositionally biased region" description="Basic and acidic residues" evidence="5">
    <location>
        <begin position="1150"/>
        <end position="1161"/>
    </location>
</feature>
<organism evidence="7 8">
    <name type="scientific">Drosophila ananassae</name>
    <name type="common">Fruit fly</name>
    <dbReference type="NCBI Taxonomy" id="7217"/>
    <lineage>
        <taxon>Eukaryota</taxon>
        <taxon>Metazoa</taxon>
        <taxon>Ecdysozoa</taxon>
        <taxon>Arthropoda</taxon>
        <taxon>Hexapoda</taxon>
        <taxon>Insecta</taxon>
        <taxon>Pterygota</taxon>
        <taxon>Neoptera</taxon>
        <taxon>Endopterygota</taxon>
        <taxon>Diptera</taxon>
        <taxon>Brachycera</taxon>
        <taxon>Muscomorpha</taxon>
        <taxon>Ephydroidea</taxon>
        <taxon>Drosophilidae</taxon>
        <taxon>Drosophila</taxon>
        <taxon>Sophophora</taxon>
    </lineage>
</organism>
<dbReference type="SMR" id="B3MNG9"/>
<feature type="region of interest" description="Disordered" evidence="5">
    <location>
        <begin position="980"/>
        <end position="1000"/>
    </location>
</feature>
<evidence type="ECO:0000256" key="5">
    <source>
        <dbReference type="SAM" id="MobiDB-lite"/>
    </source>
</evidence>
<feature type="compositionally biased region" description="Basic and acidic residues" evidence="5">
    <location>
        <begin position="620"/>
        <end position="643"/>
    </location>
</feature>
<dbReference type="PANTHER" id="PTHR22589">
    <property type="entry name" value="CARNITINE O-ACYLTRANSFERASE"/>
    <property type="match status" value="1"/>
</dbReference>
<feature type="compositionally biased region" description="Basic and acidic residues" evidence="5">
    <location>
        <begin position="980"/>
        <end position="990"/>
    </location>
</feature>
<dbReference type="HOGENOM" id="CLU_013513_5_0_1"/>
<dbReference type="OrthoDB" id="240216at2759"/>
<dbReference type="Proteomes" id="UP000007801">
    <property type="component" value="Unassembled WGS sequence"/>
</dbReference>
<proteinExistence type="inferred from homology"/>
<feature type="compositionally biased region" description="Basic and acidic residues" evidence="5">
    <location>
        <begin position="1101"/>
        <end position="1119"/>
    </location>
</feature>
<feature type="compositionally biased region" description="Basic and acidic residues" evidence="5">
    <location>
        <begin position="350"/>
        <end position="378"/>
    </location>
</feature>
<dbReference type="InterPro" id="IPR023213">
    <property type="entry name" value="CAT-like_dom_sf"/>
</dbReference>
<dbReference type="GO" id="GO:0004092">
    <property type="term" value="F:carnitine O-acetyltransferase activity"/>
    <property type="evidence" value="ECO:0007669"/>
    <property type="project" value="TreeGrafter"/>
</dbReference>
<dbReference type="STRING" id="7217.B3MNG9"/>
<feature type="region of interest" description="Disordered" evidence="5">
    <location>
        <begin position="74"/>
        <end position="122"/>
    </location>
</feature>
<dbReference type="GeneID" id="6497047"/>
<feature type="region of interest" description="Disordered" evidence="5">
    <location>
        <begin position="404"/>
        <end position="650"/>
    </location>
</feature>
<dbReference type="eggNOG" id="KOG3717">
    <property type="taxonomic scope" value="Eukaryota"/>
</dbReference>
<gene>
    <name evidence="7" type="primary">Dana\GF14219</name>
    <name evidence="7" type="synonym">dana_GLEANR_14980</name>
    <name evidence="7" type="ORF">GF14219</name>
</gene>
<feature type="compositionally biased region" description="Basic and acidic residues" evidence="5">
    <location>
        <begin position="456"/>
        <end position="466"/>
    </location>
</feature>
<feature type="compositionally biased region" description="Basic and acidic residues" evidence="5">
    <location>
        <begin position="1018"/>
        <end position="1027"/>
    </location>
</feature>
<keyword evidence="3 7" id="KW-0012">Acyltransferase</keyword>
<feature type="compositionally biased region" description="Basic and acidic residues" evidence="5">
    <location>
        <begin position="882"/>
        <end position="910"/>
    </location>
</feature>
<dbReference type="SUPFAM" id="SSF52777">
    <property type="entry name" value="CoA-dependent acyltransferases"/>
    <property type="match status" value="2"/>
</dbReference>
<feature type="compositionally biased region" description="Basic and acidic residues" evidence="5">
    <location>
        <begin position="1040"/>
        <end position="1074"/>
    </location>
</feature>
<sequence length="1849" mass="203286">MRALLGTGACMKICRFRARWYSKNKTYVPTKELCEMMKRAIEARAHKAASSSRSRAMQVQTPETPALETLCRAITPSNSNSSGSSSQAGGDGDRGVAPTHQPSKRVSVPIPPFPNQETDSELEPVLERTKPVTPTLFKCKDCQNFHPNRGTASGDEPLSKNFHNSETPVAEPNFRSSKSNMLESSITLSPAAFPLGTHLRKGGTELSKNNKPDWDSFIMPPQSLSEFDEKTPSTMKIEDNVSDYLAPIAHATGTGTTSKKSEPNNGSVLKDPLKQIKPIQGSIEPKSKNVTPQSQAKPASNPSPKPEPIKQPPSSHSAPKSVPFPRGRNPCIDGPRTGGAETSGAGKCKPMKEDPCKKIPEEVPCKDDPPKAKDDSCEKLDKEEVCQLLSKLEDNEIRALLNIIKEKVPSDGPNRVTKTKPKPKPKPSQPKAPMKADVAEKKPATKPKMTNANTVKKVEAPIKDSVKSAPSAKPDGSSKTPGQKYQHKPGELPPAPPSFSKPDVSSKTQPKPGELPRPPPGFSKPDVSSKTQPKPGGLPTAPPSFSKPDASSKTQPKPSELPRPPPGFSKPDVPLKTQFKPGELPTPPASFAMPLYNAFPRGRNPCRDGPRTGGTVPKEAIGKEDPCKKVEKEEKVGCEKPKNEPTCSELQSKEIRDLLSKLEEKLSCGFPDKKSTKKPIGELPPEFTAGDNPKHSTQEQNQTSHVFHMENVNKAPSSQILESPNVSVKVEVSVKAEELSKSLGQAKNIGSFAKDNDIIDVTASLLQDTANTIKAKNQAEQEERPFQSESTETKDLEGTETKSCHQPKEDSAPTTMEPFSQSKQKPKEDLEGAAMEPSPQPNESPNEDLAGAATKPKEDDLPPPPPSDCNALYGAFLRGRSPHREFKKEGPSVEYEESKGKGEDGDRLNKLDREIRTLRKMLSEERSKNSKFKDPVNSVLPTDEKGMPKCQSGENETSGVNKMGYVNTQEKQETIRLLEVEVPGSDKDGIDSLGSPVKAENSFDVVAETAPAVTAKAQPEKASKPESQRLTVYASPRFDAFSRDRNPCRDGPRGSAKKEAIKKIENQEEKEFKKLSQSVKNKEQSSQSKCPKTTASSPPQPKEKKDFLSCPKKSSEQERLATMTLREAREKRLGKPKECVKNNLSVSVQKENKEKMGEKTKNAQTKTASSASVAKEKPKTSKAPAASVSKEKPKPNLAPAANAVKEKTNEKPKEAEKTKKSEASAGKQTAGTCGKVCSFEVNLCKDEPEDDKPKLKTFPVAPLSDTLKGYLNSIKPLLTEKEFEKEVELTKEFEENEGADLQGLLLEAAEGVCNWLTPRWTTAAYLSYQAPVTVFSSPGMSFPFQKFKSEKEFLTYTAKAIHAVVEFKEIVEDKKMPTTKLGSQYLDNSQFGMIFGTVRTPGRFCDKIEQHKDSKYVVVAYKNNYYKLPVYAADGKLLHVHILRDQLEGIIKCPVPKGEPFGLLTHDNRGNWAEAYTCLCAPPVNNYSVQTIEESMFVVCLDEFVSFPKGLENVVQAHQLLHGGGLDKNSGNRWMDKTIQLIVNPNGMGGICYEHSPADCQPLATLMDFVNQKLLQPNYGCESCEANEPVTVNCLAFQPLDDCVNLWLCEAKRNIQKIVNMLQLEIYHYECHGKDFISAQGLCVDSYIQMALQLAYYSMHGTLPAQYESAHLRIFKEGRTDTIRSTCVESKAFVQSMTSPDASNKQRMAALQNALDAHQKLTVAAINGEGIDRHLFGLQQMALENELPLPEFFQSKGFMRSITFEMFTSHVATENDSFMVFGPLVAQGYGCCYNPQDEKIVFSISAWKSNRHMDVRRFGLAVKMSLESMRQVIILTGGNRQGENCGDCP</sequence>
<feature type="compositionally biased region" description="Pro residues" evidence="5">
    <location>
        <begin position="559"/>
        <end position="568"/>
    </location>
</feature>
<reference evidence="7 8" key="1">
    <citation type="journal article" date="2007" name="Nature">
        <title>Evolution of genes and genomes on the Drosophila phylogeny.</title>
        <authorList>
            <consortium name="Drosophila 12 Genomes Consortium"/>
            <person name="Clark A.G."/>
            <person name="Eisen M.B."/>
            <person name="Smith D.R."/>
            <person name="Bergman C.M."/>
            <person name="Oliver B."/>
            <person name="Markow T.A."/>
            <person name="Kaufman T.C."/>
            <person name="Kellis M."/>
            <person name="Gelbart W."/>
            <person name="Iyer V.N."/>
            <person name="Pollard D.A."/>
            <person name="Sackton T.B."/>
            <person name="Larracuente A.M."/>
            <person name="Singh N.D."/>
            <person name="Abad J.P."/>
            <person name="Abt D.N."/>
            <person name="Adryan B."/>
            <person name="Aguade M."/>
            <person name="Akashi H."/>
            <person name="Anderson W.W."/>
            <person name="Aquadro C.F."/>
            <person name="Ardell D.H."/>
            <person name="Arguello R."/>
            <person name="Artieri C.G."/>
            <person name="Barbash D.A."/>
            <person name="Barker D."/>
            <person name="Barsanti P."/>
            <person name="Batterham P."/>
            <person name="Batzoglou S."/>
            <person name="Begun D."/>
            <person name="Bhutkar A."/>
            <person name="Blanco E."/>
            <person name="Bosak S.A."/>
            <person name="Bradley R.K."/>
            <person name="Brand A.D."/>
            <person name="Brent M.R."/>
            <person name="Brooks A.N."/>
            <person name="Brown R.H."/>
            <person name="Butlin R.K."/>
            <person name="Caggese C."/>
            <person name="Calvi B.R."/>
            <person name="Bernardo de Carvalho A."/>
            <person name="Caspi A."/>
            <person name="Castrezana S."/>
            <person name="Celniker S.E."/>
            <person name="Chang J.L."/>
            <person name="Chapple C."/>
            <person name="Chatterji S."/>
            <person name="Chinwalla A."/>
            <person name="Civetta A."/>
            <person name="Clifton S.W."/>
            <person name="Comeron J.M."/>
            <person name="Costello J.C."/>
            <person name="Coyne J.A."/>
            <person name="Daub J."/>
            <person name="David R.G."/>
            <person name="Delcher A.L."/>
            <person name="Delehaunty K."/>
            <person name="Do C.B."/>
            <person name="Ebling H."/>
            <person name="Edwards K."/>
            <person name="Eickbush T."/>
            <person name="Evans J.D."/>
            <person name="Filipski A."/>
            <person name="Findeiss S."/>
            <person name="Freyhult E."/>
            <person name="Fulton L."/>
            <person name="Fulton R."/>
            <person name="Garcia A.C."/>
            <person name="Gardiner A."/>
            <person name="Garfield D.A."/>
            <person name="Garvin B.E."/>
            <person name="Gibson G."/>
            <person name="Gilbert D."/>
            <person name="Gnerre S."/>
            <person name="Godfrey J."/>
            <person name="Good R."/>
            <person name="Gotea V."/>
            <person name="Gravely B."/>
            <person name="Greenberg A.J."/>
            <person name="Griffiths-Jones S."/>
            <person name="Gross S."/>
            <person name="Guigo R."/>
            <person name="Gustafson E.A."/>
            <person name="Haerty W."/>
            <person name="Hahn M.W."/>
            <person name="Halligan D.L."/>
            <person name="Halpern A.L."/>
            <person name="Halter G.M."/>
            <person name="Han M.V."/>
            <person name="Heger A."/>
            <person name="Hillier L."/>
            <person name="Hinrichs A.S."/>
            <person name="Holmes I."/>
            <person name="Hoskins R.A."/>
            <person name="Hubisz M.J."/>
            <person name="Hultmark D."/>
            <person name="Huntley M.A."/>
            <person name="Jaffe D.B."/>
            <person name="Jagadeeshan S."/>
            <person name="Jeck W.R."/>
            <person name="Johnson J."/>
            <person name="Jones C.D."/>
            <person name="Jordan W.C."/>
            <person name="Karpen G.H."/>
            <person name="Kataoka E."/>
            <person name="Keightley P.D."/>
            <person name="Kheradpour P."/>
            <person name="Kirkness E.F."/>
            <person name="Koerich L.B."/>
            <person name="Kristiansen K."/>
            <person name="Kudrna D."/>
            <person name="Kulathinal R.J."/>
            <person name="Kumar S."/>
            <person name="Kwok R."/>
            <person name="Lander E."/>
            <person name="Langley C.H."/>
            <person name="Lapoint R."/>
            <person name="Lazzaro B.P."/>
            <person name="Lee S.J."/>
            <person name="Levesque L."/>
            <person name="Li R."/>
            <person name="Lin C.F."/>
            <person name="Lin M.F."/>
            <person name="Lindblad-Toh K."/>
            <person name="Llopart A."/>
            <person name="Long M."/>
            <person name="Low L."/>
            <person name="Lozovsky E."/>
            <person name="Lu J."/>
            <person name="Luo M."/>
            <person name="Machado C.A."/>
            <person name="Makalowski W."/>
            <person name="Marzo M."/>
            <person name="Matsuda M."/>
            <person name="Matzkin L."/>
            <person name="McAllister B."/>
            <person name="McBride C.S."/>
            <person name="McKernan B."/>
            <person name="McKernan K."/>
            <person name="Mendez-Lago M."/>
            <person name="Minx P."/>
            <person name="Mollenhauer M.U."/>
            <person name="Montooth K."/>
            <person name="Mount S.M."/>
            <person name="Mu X."/>
            <person name="Myers E."/>
            <person name="Negre B."/>
            <person name="Newfeld S."/>
            <person name="Nielsen R."/>
            <person name="Noor M.A."/>
            <person name="O'Grady P."/>
            <person name="Pachter L."/>
            <person name="Papaceit M."/>
            <person name="Parisi M.J."/>
            <person name="Parisi M."/>
            <person name="Parts L."/>
            <person name="Pedersen J.S."/>
            <person name="Pesole G."/>
            <person name="Phillippy A.M."/>
            <person name="Ponting C.P."/>
            <person name="Pop M."/>
            <person name="Porcelli D."/>
            <person name="Powell J.R."/>
            <person name="Prohaska S."/>
            <person name="Pruitt K."/>
            <person name="Puig M."/>
            <person name="Quesneville H."/>
            <person name="Ram K.R."/>
            <person name="Rand D."/>
            <person name="Rasmussen M.D."/>
            <person name="Reed L.K."/>
            <person name="Reenan R."/>
            <person name="Reily A."/>
            <person name="Remington K.A."/>
            <person name="Rieger T.T."/>
            <person name="Ritchie M.G."/>
            <person name="Robin C."/>
            <person name="Rogers Y.H."/>
            <person name="Rohde C."/>
            <person name="Rozas J."/>
            <person name="Rubenfield M.J."/>
            <person name="Ruiz A."/>
            <person name="Russo S."/>
            <person name="Salzberg S.L."/>
            <person name="Sanchez-Gracia A."/>
            <person name="Saranga D.J."/>
            <person name="Sato H."/>
            <person name="Schaeffer S.W."/>
            <person name="Schatz M.C."/>
            <person name="Schlenke T."/>
            <person name="Schwartz R."/>
            <person name="Segarra C."/>
            <person name="Singh R.S."/>
            <person name="Sirot L."/>
            <person name="Sirota M."/>
            <person name="Sisneros N.B."/>
            <person name="Smith C.D."/>
            <person name="Smith T.F."/>
            <person name="Spieth J."/>
            <person name="Stage D.E."/>
            <person name="Stark A."/>
            <person name="Stephan W."/>
            <person name="Strausberg R.L."/>
            <person name="Strempel S."/>
            <person name="Sturgill D."/>
            <person name="Sutton G."/>
            <person name="Sutton G.G."/>
            <person name="Tao W."/>
            <person name="Teichmann S."/>
            <person name="Tobari Y.N."/>
            <person name="Tomimura Y."/>
            <person name="Tsolas J.M."/>
            <person name="Valente V.L."/>
            <person name="Venter E."/>
            <person name="Venter J.C."/>
            <person name="Vicario S."/>
            <person name="Vieira F.G."/>
            <person name="Vilella A.J."/>
            <person name="Villasante A."/>
            <person name="Walenz B."/>
            <person name="Wang J."/>
            <person name="Wasserman M."/>
            <person name="Watts T."/>
            <person name="Wilson D."/>
            <person name="Wilson R.K."/>
            <person name="Wing R.A."/>
            <person name="Wolfner M.F."/>
            <person name="Wong A."/>
            <person name="Wong G.K."/>
            <person name="Wu C.I."/>
            <person name="Wu G."/>
            <person name="Yamamoto D."/>
            <person name="Yang H.P."/>
            <person name="Yang S.P."/>
            <person name="Yorke J.A."/>
            <person name="Yoshida K."/>
            <person name="Zdobnov E."/>
            <person name="Zhang P."/>
            <person name="Zhang Y."/>
            <person name="Zimin A.V."/>
            <person name="Baldwin J."/>
            <person name="Abdouelleil A."/>
            <person name="Abdulkadir J."/>
            <person name="Abebe A."/>
            <person name="Abera B."/>
            <person name="Abreu J."/>
            <person name="Acer S.C."/>
            <person name="Aftuck L."/>
            <person name="Alexander A."/>
            <person name="An P."/>
            <person name="Anderson E."/>
            <person name="Anderson S."/>
            <person name="Arachi H."/>
            <person name="Azer M."/>
            <person name="Bachantsang P."/>
            <person name="Barry A."/>
            <person name="Bayul T."/>
            <person name="Berlin A."/>
            <person name="Bessette D."/>
            <person name="Bloom T."/>
            <person name="Blye J."/>
            <person name="Boguslavskiy L."/>
            <person name="Bonnet C."/>
            <person name="Boukhgalter B."/>
            <person name="Bourzgui I."/>
            <person name="Brown A."/>
            <person name="Cahill P."/>
            <person name="Channer S."/>
            <person name="Cheshatsang Y."/>
            <person name="Chuda L."/>
            <person name="Citroen M."/>
            <person name="Collymore A."/>
            <person name="Cooke P."/>
            <person name="Costello M."/>
            <person name="D'Aco K."/>
            <person name="Daza R."/>
            <person name="De Haan G."/>
            <person name="DeGray S."/>
            <person name="DeMaso C."/>
            <person name="Dhargay N."/>
            <person name="Dooley K."/>
            <person name="Dooley E."/>
            <person name="Doricent M."/>
            <person name="Dorje P."/>
            <person name="Dorjee K."/>
            <person name="Dupes A."/>
            <person name="Elong R."/>
            <person name="Falk J."/>
            <person name="Farina A."/>
            <person name="Faro S."/>
            <person name="Ferguson D."/>
            <person name="Fisher S."/>
            <person name="Foley C.D."/>
            <person name="Franke A."/>
            <person name="Friedrich D."/>
            <person name="Gadbois L."/>
            <person name="Gearin G."/>
            <person name="Gearin C.R."/>
            <person name="Giannoukos G."/>
            <person name="Goode T."/>
            <person name="Graham J."/>
            <person name="Grandbois E."/>
            <person name="Grewal S."/>
            <person name="Gyaltsen K."/>
            <person name="Hafez N."/>
            <person name="Hagos B."/>
            <person name="Hall J."/>
            <person name="Henson C."/>
            <person name="Hollinger A."/>
            <person name="Honan T."/>
            <person name="Huard M.D."/>
            <person name="Hughes L."/>
            <person name="Hurhula B."/>
            <person name="Husby M.E."/>
            <person name="Kamat A."/>
            <person name="Kanga B."/>
            <person name="Kashin S."/>
            <person name="Khazanovich D."/>
            <person name="Kisner P."/>
            <person name="Lance K."/>
            <person name="Lara M."/>
            <person name="Lee W."/>
            <person name="Lennon N."/>
            <person name="Letendre F."/>
            <person name="LeVine R."/>
            <person name="Lipovsky A."/>
            <person name="Liu X."/>
            <person name="Liu J."/>
            <person name="Liu S."/>
            <person name="Lokyitsang T."/>
            <person name="Lokyitsang Y."/>
            <person name="Lubonja R."/>
            <person name="Lui A."/>
            <person name="MacDonald P."/>
            <person name="Magnisalis V."/>
            <person name="Maru K."/>
            <person name="Matthews C."/>
            <person name="McCusker W."/>
            <person name="McDonough S."/>
            <person name="Mehta T."/>
            <person name="Meldrim J."/>
            <person name="Meneus L."/>
            <person name="Mihai O."/>
            <person name="Mihalev A."/>
            <person name="Mihova T."/>
            <person name="Mittelman R."/>
            <person name="Mlenga V."/>
            <person name="Montmayeur A."/>
            <person name="Mulrain L."/>
            <person name="Navidi A."/>
            <person name="Naylor J."/>
            <person name="Negash T."/>
            <person name="Nguyen T."/>
            <person name="Nguyen N."/>
            <person name="Nicol R."/>
            <person name="Norbu C."/>
            <person name="Norbu N."/>
            <person name="Novod N."/>
            <person name="O'Neill B."/>
            <person name="Osman S."/>
            <person name="Markiewicz E."/>
            <person name="Oyono O.L."/>
            <person name="Patti C."/>
            <person name="Phunkhang P."/>
            <person name="Pierre F."/>
            <person name="Priest M."/>
            <person name="Raghuraman S."/>
            <person name="Rege F."/>
            <person name="Reyes R."/>
            <person name="Rise C."/>
            <person name="Rogov P."/>
            <person name="Ross K."/>
            <person name="Ryan E."/>
            <person name="Settipalli S."/>
            <person name="Shea T."/>
            <person name="Sherpa N."/>
            <person name="Shi L."/>
            <person name="Shih D."/>
            <person name="Sparrow T."/>
            <person name="Spaulding J."/>
            <person name="Stalker J."/>
            <person name="Stange-Thomann N."/>
            <person name="Stavropoulos S."/>
            <person name="Stone C."/>
            <person name="Strader C."/>
            <person name="Tesfaye S."/>
            <person name="Thomson T."/>
            <person name="Thoulutsang Y."/>
            <person name="Thoulutsang D."/>
            <person name="Topham K."/>
            <person name="Topping I."/>
            <person name="Tsamla T."/>
            <person name="Vassiliev H."/>
            <person name="Vo A."/>
            <person name="Wangchuk T."/>
            <person name="Wangdi T."/>
            <person name="Weiand M."/>
            <person name="Wilkinson J."/>
            <person name="Wilson A."/>
            <person name="Yadav S."/>
            <person name="Young G."/>
            <person name="Yu Q."/>
            <person name="Zembek L."/>
            <person name="Zhong D."/>
            <person name="Zimmer A."/>
            <person name="Zwirko Z."/>
            <person name="Jaffe D.B."/>
            <person name="Alvarez P."/>
            <person name="Brockman W."/>
            <person name="Butler J."/>
            <person name="Chin C."/>
            <person name="Gnerre S."/>
            <person name="Grabherr M."/>
            <person name="Kleber M."/>
            <person name="Mauceli E."/>
            <person name="MacCallum I."/>
        </authorList>
    </citation>
    <scope>NUCLEOTIDE SEQUENCE [LARGE SCALE GENOMIC DNA]</scope>
    <source>
        <strain evidence="8">Tucson 14024-0371.13</strain>
    </source>
</reference>
<feature type="compositionally biased region" description="Polar residues" evidence="5">
    <location>
        <begin position="288"/>
        <end position="300"/>
    </location>
</feature>
<dbReference type="GO" id="GO:0019254">
    <property type="term" value="P:carnitine metabolic process, CoA-linked"/>
    <property type="evidence" value="ECO:0007669"/>
    <property type="project" value="TreeGrafter"/>
</dbReference>
<feature type="compositionally biased region" description="Basic and acidic residues" evidence="5">
    <location>
        <begin position="922"/>
        <end position="934"/>
    </location>
</feature>
<evidence type="ECO:0000256" key="2">
    <source>
        <dbReference type="ARBA" id="ARBA00022679"/>
    </source>
</evidence>
<keyword evidence="2 7" id="KW-0808">Transferase</keyword>
<dbReference type="PROSITE" id="PS00440">
    <property type="entry name" value="ACYLTRANSF_C_2"/>
    <property type="match status" value="1"/>
</dbReference>
<feature type="compositionally biased region" description="Basic and acidic residues" evidence="5">
    <location>
        <begin position="1126"/>
        <end position="1140"/>
    </location>
</feature>
<feature type="domain" description="Choline/carnitine acyltransferase" evidence="6">
    <location>
        <begin position="1259"/>
        <end position="1821"/>
    </location>
</feature>
<dbReference type="Gene3D" id="3.30.559.70">
    <property type="entry name" value="Choline/Carnitine o-acyltransferase, domain 2"/>
    <property type="match status" value="1"/>
</dbReference>
<evidence type="ECO:0000313" key="7">
    <source>
        <dbReference type="EMBL" id="EDV32077.2"/>
    </source>
</evidence>
<dbReference type="EMBL" id="CH902620">
    <property type="protein sequence ID" value="EDV32077.2"/>
    <property type="molecule type" value="Genomic_DNA"/>
</dbReference>
<feature type="region of interest" description="Disordered" evidence="5">
    <location>
        <begin position="252"/>
        <end position="378"/>
    </location>
</feature>
<feature type="compositionally biased region" description="Pro residues" evidence="5">
    <location>
        <begin position="513"/>
        <end position="522"/>
    </location>
</feature>
<dbReference type="GO" id="GO:0005777">
    <property type="term" value="C:peroxisome"/>
    <property type="evidence" value="ECO:0007669"/>
    <property type="project" value="TreeGrafter"/>
</dbReference>
<dbReference type="InterPro" id="IPR000542">
    <property type="entry name" value="Carn_acyl_trans"/>
</dbReference>
<feature type="compositionally biased region" description="Pro residues" evidence="5">
    <location>
        <begin position="301"/>
        <end position="311"/>
    </location>
</feature>
<evidence type="ECO:0000256" key="1">
    <source>
        <dbReference type="ARBA" id="ARBA00005232"/>
    </source>
</evidence>
<feature type="compositionally biased region" description="Polar residues" evidence="5">
    <location>
        <begin position="1162"/>
        <end position="1172"/>
    </location>
</feature>